<evidence type="ECO:0000313" key="2">
    <source>
        <dbReference type="EMBL" id="ATP19055.1"/>
    </source>
</evidence>
<organism evidence="2 3">
    <name type="scientific">Sphingobium yanoikuyae</name>
    <name type="common">Sphingomonas yanoikuyae</name>
    <dbReference type="NCBI Taxonomy" id="13690"/>
    <lineage>
        <taxon>Bacteria</taxon>
        <taxon>Pseudomonadati</taxon>
        <taxon>Pseudomonadota</taxon>
        <taxon>Alphaproteobacteria</taxon>
        <taxon>Sphingomonadales</taxon>
        <taxon>Sphingomonadaceae</taxon>
        <taxon>Sphingobium</taxon>
    </lineage>
</organism>
<dbReference type="RefSeq" id="WP_017502065.1">
    <property type="nucleotide sequence ID" value="NZ_CP020925.1"/>
</dbReference>
<evidence type="ECO:0000313" key="3">
    <source>
        <dbReference type="Proteomes" id="UP000037029"/>
    </source>
</evidence>
<sequence>MQFHVENMSCGSCIKHIAQAITAIDANAKVEVSIADKKVTVDTVASAQAIEVALAEDGYPARAIEVA</sequence>
<dbReference type="PROSITE" id="PS50846">
    <property type="entry name" value="HMA_2"/>
    <property type="match status" value="1"/>
</dbReference>
<dbReference type="CDD" id="cd00371">
    <property type="entry name" value="HMA"/>
    <property type="match status" value="1"/>
</dbReference>
<evidence type="ECO:0000259" key="1">
    <source>
        <dbReference type="PROSITE" id="PS50846"/>
    </source>
</evidence>
<dbReference type="InterPro" id="IPR036163">
    <property type="entry name" value="HMA_dom_sf"/>
</dbReference>
<proteinExistence type="predicted"/>
<dbReference type="SUPFAM" id="SSF55008">
    <property type="entry name" value="HMA, heavy metal-associated domain"/>
    <property type="match status" value="1"/>
</dbReference>
<name>A0A0J9CZB5_SPHYA</name>
<gene>
    <name evidence="2" type="ORF">BV87_11990</name>
</gene>
<dbReference type="Gene3D" id="3.30.70.100">
    <property type="match status" value="1"/>
</dbReference>
<dbReference type="AlphaFoldDB" id="A0A0J9CZB5"/>
<reference evidence="2 3" key="1">
    <citation type="submission" date="2017-04" db="EMBL/GenBank/DDBJ databases">
        <title>Characterization, genome and methylation analysis of a phthalic acid esters degrading strain Sphingobium yanoikuyae SHJ.</title>
        <authorList>
            <person name="Feng L."/>
        </authorList>
    </citation>
    <scope>NUCLEOTIDE SEQUENCE [LARGE SCALE GENOMIC DNA]</scope>
    <source>
        <strain evidence="2 3">SHJ</strain>
    </source>
</reference>
<dbReference type="GeneID" id="69696368"/>
<dbReference type="InterPro" id="IPR006121">
    <property type="entry name" value="HMA_dom"/>
</dbReference>
<protein>
    <submittedName>
        <fullName evidence="2">Heavy metal transport/detoxification protein</fullName>
    </submittedName>
</protein>
<dbReference type="EMBL" id="CP020925">
    <property type="protein sequence ID" value="ATP19055.1"/>
    <property type="molecule type" value="Genomic_DNA"/>
</dbReference>
<dbReference type="Proteomes" id="UP000037029">
    <property type="component" value="Chromosome"/>
</dbReference>
<accession>A0A0J9CZB5</accession>
<dbReference type="Pfam" id="PF00403">
    <property type="entry name" value="HMA"/>
    <property type="match status" value="1"/>
</dbReference>
<dbReference type="GO" id="GO:0046872">
    <property type="term" value="F:metal ion binding"/>
    <property type="evidence" value="ECO:0007669"/>
    <property type="project" value="InterPro"/>
</dbReference>
<feature type="domain" description="HMA" evidence="1">
    <location>
        <begin position="1"/>
        <end position="62"/>
    </location>
</feature>